<dbReference type="Proteomes" id="UP000620104">
    <property type="component" value="Unassembled WGS sequence"/>
</dbReference>
<feature type="compositionally biased region" description="Low complexity" evidence="1">
    <location>
        <begin position="286"/>
        <end position="298"/>
    </location>
</feature>
<feature type="compositionally biased region" description="Polar residues" evidence="1">
    <location>
        <begin position="68"/>
        <end position="81"/>
    </location>
</feature>
<feature type="compositionally biased region" description="Low complexity" evidence="1">
    <location>
        <begin position="362"/>
        <end position="376"/>
    </location>
</feature>
<gene>
    <name evidence="2" type="ORF">NliqN6_4360</name>
</gene>
<feature type="compositionally biased region" description="Basic and acidic residues" evidence="1">
    <location>
        <begin position="352"/>
        <end position="361"/>
    </location>
</feature>
<feature type="compositionally biased region" description="Polar residues" evidence="1">
    <location>
        <begin position="196"/>
        <end position="205"/>
    </location>
</feature>
<evidence type="ECO:0000256" key="1">
    <source>
        <dbReference type="SAM" id="MobiDB-lite"/>
    </source>
</evidence>
<comment type="caution">
    <text evidence="2">The sequence shown here is derived from an EMBL/GenBank/DDBJ whole genome shotgun (WGS) entry which is preliminary data.</text>
</comment>
<keyword evidence="3" id="KW-1185">Reference proteome</keyword>
<feature type="compositionally biased region" description="Basic and acidic residues" evidence="1">
    <location>
        <begin position="267"/>
        <end position="284"/>
    </location>
</feature>
<feature type="region of interest" description="Disordered" evidence="1">
    <location>
        <begin position="62"/>
        <end position="81"/>
    </location>
</feature>
<feature type="compositionally biased region" description="Low complexity" evidence="1">
    <location>
        <begin position="161"/>
        <end position="177"/>
    </location>
</feature>
<reference evidence="2" key="1">
    <citation type="submission" date="2020-07" db="EMBL/GenBank/DDBJ databases">
        <title>Draft Genome Sequence of a Deep-Sea Yeast, Naganishia (Cryptococcus) liquefaciens strain N6.</title>
        <authorList>
            <person name="Han Y.W."/>
            <person name="Kajitani R."/>
            <person name="Morimoto H."/>
            <person name="Parhat M."/>
            <person name="Tsubouchi H."/>
            <person name="Bakenova O."/>
            <person name="Ogata M."/>
            <person name="Argunhan B."/>
            <person name="Aoki R."/>
            <person name="Kajiwara S."/>
            <person name="Itoh T."/>
            <person name="Iwasaki H."/>
        </authorList>
    </citation>
    <scope>NUCLEOTIDE SEQUENCE</scope>
    <source>
        <strain evidence="2">N6</strain>
    </source>
</reference>
<feature type="region of interest" description="Disordered" evidence="1">
    <location>
        <begin position="336"/>
        <end position="383"/>
    </location>
</feature>
<dbReference type="AlphaFoldDB" id="A0A8H3TVP2"/>
<protein>
    <submittedName>
        <fullName evidence="2">Uncharacterized protein</fullName>
    </submittedName>
</protein>
<feature type="compositionally biased region" description="Basic residues" evidence="1">
    <location>
        <begin position="138"/>
        <end position="149"/>
    </location>
</feature>
<accession>A0A8H3TVP2</accession>
<sequence>MSTPVTSTDRVPVPALDFEGKHEAAMMTPDVVDNADSLSPTAPLTEKATTPALENAESAISAPHSASAVINPTPNHASTPIADSSVIKPAIGQDEAKQATTVAPVDVKDVKTAATIQEQKEGGKDENANVVNEAKGKDKSRKREKKQVKKSLFSRLSGIFSFHSGPQSSSGTSSSGSSDEETAKPSNPPAVAAPSMTVTPATPSESKGLIPAKADTRAPVDGASSGGVPATGSALAADTAKTGDGTEEVVDTISKLDLVEKKDGAVKAKDAKSVTDSEDVKETHIVPVEAAPVPAAEPLDIPTPVTEEKKDKPSGSPASHTKVHRRISARIGQFMEFGSKKKTSPTATAVVAHDDKSKDGDSSVSASAGTSAAPAVHDTRTGEAPLLNETIKVEPMGDILAANEVKAVDSKPVVGV</sequence>
<feature type="region of interest" description="Disordered" evidence="1">
    <location>
        <begin position="267"/>
        <end position="324"/>
    </location>
</feature>
<evidence type="ECO:0000313" key="3">
    <source>
        <dbReference type="Proteomes" id="UP000620104"/>
    </source>
</evidence>
<organism evidence="2 3">
    <name type="scientific">Naganishia liquefaciens</name>
    <dbReference type="NCBI Taxonomy" id="104408"/>
    <lineage>
        <taxon>Eukaryota</taxon>
        <taxon>Fungi</taxon>
        <taxon>Dikarya</taxon>
        <taxon>Basidiomycota</taxon>
        <taxon>Agaricomycotina</taxon>
        <taxon>Tremellomycetes</taxon>
        <taxon>Filobasidiales</taxon>
        <taxon>Filobasidiaceae</taxon>
        <taxon>Naganishia</taxon>
    </lineage>
</organism>
<feature type="region of interest" description="Disordered" evidence="1">
    <location>
        <begin position="114"/>
        <end position="247"/>
    </location>
</feature>
<dbReference type="EMBL" id="BLZA01000023">
    <property type="protein sequence ID" value="GHJ87958.1"/>
    <property type="molecule type" value="Genomic_DNA"/>
</dbReference>
<feature type="compositionally biased region" description="Basic and acidic residues" evidence="1">
    <location>
        <begin position="118"/>
        <end position="127"/>
    </location>
</feature>
<name>A0A8H3TVP2_9TREE</name>
<proteinExistence type="predicted"/>
<feature type="region of interest" description="Disordered" evidence="1">
    <location>
        <begin position="33"/>
        <end position="52"/>
    </location>
</feature>
<evidence type="ECO:0000313" key="2">
    <source>
        <dbReference type="EMBL" id="GHJ87958.1"/>
    </source>
</evidence>